<dbReference type="OrthoDB" id="9779623at2"/>
<dbReference type="GO" id="GO:0016616">
    <property type="term" value="F:oxidoreductase activity, acting on the CH-OH group of donors, NAD or NADP as acceptor"/>
    <property type="evidence" value="ECO:0007669"/>
    <property type="project" value="TreeGrafter"/>
</dbReference>
<dbReference type="PRINTS" id="PR00080">
    <property type="entry name" value="SDRFAMILY"/>
</dbReference>
<protein>
    <submittedName>
        <fullName evidence="2">SDR family oxidoreductase</fullName>
    </submittedName>
</protein>
<proteinExistence type="inferred from homology"/>
<dbReference type="PANTHER" id="PTHR42760">
    <property type="entry name" value="SHORT-CHAIN DEHYDROGENASES/REDUCTASES FAMILY MEMBER"/>
    <property type="match status" value="1"/>
</dbReference>
<dbReference type="AlphaFoldDB" id="A0A494TBX5"/>
<dbReference type="CDD" id="cd05233">
    <property type="entry name" value="SDR_c"/>
    <property type="match status" value="1"/>
</dbReference>
<reference evidence="2 3" key="1">
    <citation type="submission" date="2018-09" db="EMBL/GenBank/DDBJ databases">
        <title>Sphingomonas peninsula sp. nov., isolated from fildes peninsula, Antarctic soil.</title>
        <authorList>
            <person name="Yingchao G."/>
        </authorList>
    </citation>
    <scope>NUCLEOTIDE SEQUENCE [LARGE SCALE GENOMIC DNA]</scope>
    <source>
        <strain evidence="2 3">YZ-8</strain>
        <plasmid evidence="2 3">unnamed1</plasmid>
    </source>
</reference>
<gene>
    <name evidence="2" type="ORF">D3Y57_01165</name>
</gene>
<dbReference type="Proteomes" id="UP000276254">
    <property type="component" value="Plasmid unnamed1"/>
</dbReference>
<comment type="similarity">
    <text evidence="1">Belongs to the short-chain dehydrogenases/reductases (SDR) family.</text>
</comment>
<dbReference type="InterPro" id="IPR036291">
    <property type="entry name" value="NAD(P)-bd_dom_sf"/>
</dbReference>
<geneLocation type="plasmid" evidence="2">
    <name>unnamed1</name>
</geneLocation>
<dbReference type="PRINTS" id="PR00081">
    <property type="entry name" value="GDHRDH"/>
</dbReference>
<dbReference type="EMBL" id="CP032828">
    <property type="protein sequence ID" value="AYJ84754.1"/>
    <property type="molecule type" value="Genomic_DNA"/>
</dbReference>
<sequence>MTDLTGQRIIVTGGASGMGAALLAPLAKAGARVVSLDLNEAAGRSEAQAAGIAGFVRCDVSDKASVDAAFGEASALLGGLDSLVHAAGIAPASPLPKSRLTHGIRYSLSTRAGTMLTNQAAFRLLSASGGRIINFASGAGVSGLPNKAHYSATKGAVIAWSRTAAKEWGQHNVTVNMIAPAISTPMYARTRSEMSDERLAALDARLAADMPIDGRLGEADRDLVPLMLFLCTDGARFITGQIFAVDGGLLMVR</sequence>
<evidence type="ECO:0000256" key="1">
    <source>
        <dbReference type="ARBA" id="ARBA00006484"/>
    </source>
</evidence>
<dbReference type="SUPFAM" id="SSF51735">
    <property type="entry name" value="NAD(P)-binding Rossmann-fold domains"/>
    <property type="match status" value="1"/>
</dbReference>
<dbReference type="InterPro" id="IPR020904">
    <property type="entry name" value="Sc_DH/Rdtase_CS"/>
</dbReference>
<evidence type="ECO:0000313" key="2">
    <source>
        <dbReference type="EMBL" id="AYJ84754.1"/>
    </source>
</evidence>
<organism evidence="2 3">
    <name type="scientific">Sphingomonas paeninsulae</name>
    <dbReference type="NCBI Taxonomy" id="2319844"/>
    <lineage>
        <taxon>Bacteria</taxon>
        <taxon>Pseudomonadati</taxon>
        <taxon>Pseudomonadota</taxon>
        <taxon>Alphaproteobacteria</taxon>
        <taxon>Sphingomonadales</taxon>
        <taxon>Sphingomonadaceae</taxon>
        <taxon>Sphingomonas</taxon>
    </lineage>
</organism>
<dbReference type="Pfam" id="PF13561">
    <property type="entry name" value="adh_short_C2"/>
    <property type="match status" value="1"/>
</dbReference>
<dbReference type="FunFam" id="3.40.50.720:FF:000084">
    <property type="entry name" value="Short-chain dehydrogenase reductase"/>
    <property type="match status" value="1"/>
</dbReference>
<name>A0A494TBX5_SPHPE</name>
<dbReference type="Gene3D" id="3.40.50.720">
    <property type="entry name" value="NAD(P)-binding Rossmann-like Domain"/>
    <property type="match status" value="1"/>
</dbReference>
<dbReference type="PROSITE" id="PS00061">
    <property type="entry name" value="ADH_SHORT"/>
    <property type="match status" value="1"/>
</dbReference>
<dbReference type="KEGG" id="spha:D3Y57_01165"/>
<keyword evidence="3" id="KW-1185">Reference proteome</keyword>
<dbReference type="InterPro" id="IPR002347">
    <property type="entry name" value="SDR_fam"/>
</dbReference>
<accession>A0A494TBX5</accession>
<evidence type="ECO:0000313" key="3">
    <source>
        <dbReference type="Proteomes" id="UP000276254"/>
    </source>
</evidence>
<keyword evidence="2" id="KW-0614">Plasmid</keyword>
<dbReference type="RefSeq" id="WP_121150642.1">
    <property type="nucleotide sequence ID" value="NZ_CP032828.1"/>
</dbReference>